<feature type="transmembrane region" description="Helical" evidence="6">
    <location>
        <begin position="226"/>
        <end position="249"/>
    </location>
</feature>
<feature type="transmembrane region" description="Helical" evidence="6">
    <location>
        <begin position="714"/>
        <end position="741"/>
    </location>
</feature>
<evidence type="ECO:0000259" key="7">
    <source>
        <dbReference type="Pfam" id="PF02687"/>
    </source>
</evidence>
<proteinExistence type="predicted"/>
<keyword evidence="9" id="KW-1185">Reference proteome</keyword>
<feature type="transmembrane region" description="Helical" evidence="6">
    <location>
        <begin position="324"/>
        <end position="349"/>
    </location>
</feature>
<dbReference type="Proteomes" id="UP000207598">
    <property type="component" value="Unassembled WGS sequence"/>
</dbReference>
<feature type="transmembrane region" description="Helical" evidence="6">
    <location>
        <begin position="269"/>
        <end position="300"/>
    </location>
</feature>
<dbReference type="RefSeq" id="WP_094021399.1">
    <property type="nucleotide sequence ID" value="NZ_FXYF01000006.1"/>
</dbReference>
<dbReference type="OrthoDB" id="343744at2"/>
<evidence type="ECO:0000313" key="8">
    <source>
        <dbReference type="EMBL" id="SMX42330.1"/>
    </source>
</evidence>
<comment type="subcellular location">
    <subcellularLocation>
        <location evidence="1">Cell membrane</location>
        <topology evidence="1">Multi-pass membrane protein</topology>
    </subcellularLocation>
</comment>
<dbReference type="InterPro" id="IPR038766">
    <property type="entry name" value="Membrane_comp_ABC_pdt"/>
</dbReference>
<evidence type="ECO:0000256" key="5">
    <source>
        <dbReference type="ARBA" id="ARBA00023136"/>
    </source>
</evidence>
<keyword evidence="3 6" id="KW-0812">Transmembrane</keyword>
<gene>
    <name evidence="8" type="ORF">MAA8898_02578</name>
</gene>
<reference evidence="8 9" key="1">
    <citation type="submission" date="2017-05" db="EMBL/GenBank/DDBJ databases">
        <authorList>
            <person name="Song R."/>
            <person name="Chenine A.L."/>
            <person name="Ruprecht R.M."/>
        </authorList>
    </citation>
    <scope>NUCLEOTIDE SEQUENCE [LARGE SCALE GENOMIC DNA]</scope>
    <source>
        <strain evidence="8 9">CECT 8898</strain>
    </source>
</reference>
<accession>A0A238KHW2</accession>
<sequence>MTRAVLAALLSHWRRSPMQLFTFLAGLALATALWSGVQAINAEARASYDAAAATLGEGRFDQLIPRAGETLPQATYVALRRAGWQISPVVEGRLRLPDGPLRVVGLDPLTTPGALNPGQGAGDLDLPAFLTTGVLFANAATAARLEGQVPEAVLVDPSVAPDTVLTDVGVAQRLLDRPGLLSRLILAEVQPKGVPELSTLVPGLIRAEAQSSSDVGQMTGSFHLNLTAFGLLSFAVGIFIVHGTIGLVFEQRRGMVRTLRTLGVPLRRLMVLMAAELLVLSLLAGGVGVALGYVVAALLLPDVAATLEGLYGAQVGGSLQLRPVWWLSGLAIAVLGAALAGAGALWKIARMPILASARPRAWAMTSGRARRVQGAVAVLLLAAAAVLGLMQAGLLAAFALLGCLLIGAALALPLVLEAVLVLGQRRARGVIGEWFWADTRQQLPGLSLALMALLLAMATNVGVSTMVSSFRLTFLDFLDQRLFADAYVRGFDPADSAALDAWLAARGEGVVPLLSVETRLATVPSDLMGVRNSPAYAAHWRFVAASPEPWAQVFAGQGVVVNEQLARRAGIWLGDVLEVAPGAVLPVVGVHADYGNPAGQALIAEARFRALFPDIMPRQYGVLGATPDDLRDGLAEDFGLPEASVTNQQAIKAFSLGVFERTFTVTAALNVLTLAVAGFAILMSLLTLAAIRLPQLAPVWAMGLTRRTLARVDLLRALVLAALTSVLALPLGLALAWVLLAVVNVEAFGWRLPMYLFPLDYARLAALTLGAAGLAALWPALRLARIPPGHLLKVFAHER</sequence>
<feature type="domain" description="ABC3 transporter permease C-terminal" evidence="7">
    <location>
        <begin position="228"/>
        <end position="353"/>
    </location>
</feature>
<evidence type="ECO:0000256" key="3">
    <source>
        <dbReference type="ARBA" id="ARBA00022692"/>
    </source>
</evidence>
<feature type="transmembrane region" description="Helical" evidence="6">
    <location>
        <begin position="370"/>
        <end position="390"/>
    </location>
</feature>
<evidence type="ECO:0000256" key="2">
    <source>
        <dbReference type="ARBA" id="ARBA00022475"/>
    </source>
</evidence>
<dbReference type="InterPro" id="IPR003838">
    <property type="entry name" value="ABC3_permease_C"/>
</dbReference>
<feature type="domain" description="ABC3 transporter permease C-terminal" evidence="7">
    <location>
        <begin position="669"/>
        <end position="788"/>
    </location>
</feature>
<feature type="transmembrane region" description="Helical" evidence="6">
    <location>
        <begin position="443"/>
        <end position="463"/>
    </location>
</feature>
<feature type="transmembrane region" description="Helical" evidence="6">
    <location>
        <begin position="396"/>
        <end position="422"/>
    </location>
</feature>
<feature type="transmembrane region" description="Helical" evidence="6">
    <location>
        <begin position="761"/>
        <end position="781"/>
    </location>
</feature>
<protein>
    <submittedName>
        <fullName evidence="8">FtsX-like permease family protein</fullName>
    </submittedName>
</protein>
<evidence type="ECO:0000256" key="4">
    <source>
        <dbReference type="ARBA" id="ARBA00022989"/>
    </source>
</evidence>
<evidence type="ECO:0000256" key="1">
    <source>
        <dbReference type="ARBA" id="ARBA00004651"/>
    </source>
</evidence>
<dbReference type="GO" id="GO:0005886">
    <property type="term" value="C:plasma membrane"/>
    <property type="evidence" value="ECO:0007669"/>
    <property type="project" value="UniProtKB-SubCell"/>
</dbReference>
<keyword evidence="2" id="KW-1003">Cell membrane</keyword>
<name>A0A238KHW2_9RHOB</name>
<dbReference type="AlphaFoldDB" id="A0A238KHW2"/>
<dbReference type="Pfam" id="PF02687">
    <property type="entry name" value="FtsX"/>
    <property type="match status" value="2"/>
</dbReference>
<organism evidence="8 9">
    <name type="scientific">Maliponia aquimaris</name>
    <dbReference type="NCBI Taxonomy" id="1673631"/>
    <lineage>
        <taxon>Bacteria</taxon>
        <taxon>Pseudomonadati</taxon>
        <taxon>Pseudomonadota</taxon>
        <taxon>Alphaproteobacteria</taxon>
        <taxon>Rhodobacterales</taxon>
        <taxon>Paracoccaceae</taxon>
        <taxon>Maliponia</taxon>
    </lineage>
</organism>
<dbReference type="EMBL" id="FXYF01000006">
    <property type="protein sequence ID" value="SMX42330.1"/>
    <property type="molecule type" value="Genomic_DNA"/>
</dbReference>
<evidence type="ECO:0000313" key="9">
    <source>
        <dbReference type="Proteomes" id="UP000207598"/>
    </source>
</evidence>
<keyword evidence="4 6" id="KW-1133">Transmembrane helix</keyword>
<dbReference type="PANTHER" id="PTHR30287">
    <property type="entry name" value="MEMBRANE COMPONENT OF PREDICTED ABC SUPERFAMILY METABOLITE UPTAKE TRANSPORTER"/>
    <property type="match status" value="1"/>
</dbReference>
<feature type="transmembrane region" description="Helical" evidence="6">
    <location>
        <begin position="671"/>
        <end position="693"/>
    </location>
</feature>
<keyword evidence="5 6" id="KW-0472">Membrane</keyword>
<evidence type="ECO:0000256" key="6">
    <source>
        <dbReference type="SAM" id="Phobius"/>
    </source>
</evidence>
<dbReference type="PANTHER" id="PTHR30287:SF2">
    <property type="entry name" value="BLL1001 PROTEIN"/>
    <property type="match status" value="1"/>
</dbReference>